<feature type="transmembrane region" description="Helical" evidence="1">
    <location>
        <begin position="12"/>
        <end position="39"/>
    </location>
</feature>
<dbReference type="FunFam" id="2.70.70.10:FF:000006">
    <property type="entry name" value="M23 family peptidase"/>
    <property type="match status" value="1"/>
</dbReference>
<dbReference type="CDD" id="cd12797">
    <property type="entry name" value="M23_peptidase"/>
    <property type="match status" value="1"/>
</dbReference>
<organism evidence="3 4">
    <name type="scientific">Mariprofundus erugo</name>
    <dbReference type="NCBI Taxonomy" id="2528639"/>
    <lineage>
        <taxon>Bacteria</taxon>
        <taxon>Pseudomonadati</taxon>
        <taxon>Pseudomonadota</taxon>
        <taxon>Candidatius Mariprofundia</taxon>
        <taxon>Mariprofundales</taxon>
        <taxon>Mariprofundaceae</taxon>
        <taxon>Mariprofundus</taxon>
    </lineage>
</organism>
<dbReference type="InterPro" id="IPR016047">
    <property type="entry name" value="M23ase_b-sheet_dom"/>
</dbReference>
<evidence type="ECO:0000313" key="4">
    <source>
        <dbReference type="Proteomes" id="UP000306585"/>
    </source>
</evidence>
<dbReference type="OrthoDB" id="5289383at2"/>
<dbReference type="Proteomes" id="UP000306585">
    <property type="component" value="Unassembled WGS sequence"/>
</dbReference>
<dbReference type="GO" id="GO:0004222">
    <property type="term" value="F:metalloendopeptidase activity"/>
    <property type="evidence" value="ECO:0007669"/>
    <property type="project" value="TreeGrafter"/>
</dbReference>
<dbReference type="Gene3D" id="2.70.70.10">
    <property type="entry name" value="Glucose Permease (Domain IIA)"/>
    <property type="match status" value="1"/>
</dbReference>
<dbReference type="AlphaFoldDB" id="A0A5R9GQ14"/>
<dbReference type="InterPro" id="IPR050570">
    <property type="entry name" value="Cell_wall_metabolism_enzyme"/>
</dbReference>
<dbReference type="Pfam" id="PF01551">
    <property type="entry name" value="Peptidase_M23"/>
    <property type="match status" value="1"/>
</dbReference>
<gene>
    <name evidence="3" type="ORF">FEF65_04080</name>
</gene>
<evidence type="ECO:0000256" key="1">
    <source>
        <dbReference type="SAM" id="Phobius"/>
    </source>
</evidence>
<keyword evidence="1" id="KW-0472">Membrane</keyword>
<protein>
    <submittedName>
        <fullName evidence="3">M23 family peptidase</fullName>
    </submittedName>
</protein>
<proteinExistence type="predicted"/>
<feature type="domain" description="M23ase beta-sheet core" evidence="2">
    <location>
        <begin position="206"/>
        <end position="300"/>
    </location>
</feature>
<dbReference type="PANTHER" id="PTHR21666:SF270">
    <property type="entry name" value="MUREIN HYDROLASE ACTIVATOR ENVC"/>
    <property type="match status" value="1"/>
</dbReference>
<evidence type="ECO:0000313" key="3">
    <source>
        <dbReference type="EMBL" id="TLS68346.1"/>
    </source>
</evidence>
<comment type="caution">
    <text evidence="3">The sequence shown here is derived from an EMBL/GenBank/DDBJ whole genome shotgun (WGS) entry which is preliminary data.</text>
</comment>
<accession>A0A5R9GQ14</accession>
<dbReference type="PANTHER" id="PTHR21666">
    <property type="entry name" value="PEPTIDASE-RELATED"/>
    <property type="match status" value="1"/>
</dbReference>
<keyword evidence="4" id="KW-1185">Reference proteome</keyword>
<sequence>MVSASTSGRLIAFVVGRSVVTGFVVALSVLAGFGIWGAYGTWQSAQLALELEKRSNLMSAERAQQELDVASLRAQLKAEQEKSMVYARTLGQLQARMTRLDALGSRLVDVAALDKSEFDFGFEPAVGGLRDVKPGMPVDDAIAQQGMAQVDDHLHQVDVQLTALDYMLESKRSQLHARPHAWPTTGGWISSRFGPRIDPFTGAQAMHYGVDIANRPGAPVLASSRGVVSFAGKMEDFGYVVDLEHGYGYKTRYAHMSSVSVKIGDVVEEKQKLGLVGSTGHSTGPHIHYEVRRDGKLVDPRTFLRRG</sequence>
<name>A0A5R9GQ14_9PROT</name>
<keyword evidence="1" id="KW-0812">Transmembrane</keyword>
<dbReference type="EMBL" id="VBRY01000003">
    <property type="protein sequence ID" value="TLS68346.1"/>
    <property type="molecule type" value="Genomic_DNA"/>
</dbReference>
<dbReference type="InterPro" id="IPR011055">
    <property type="entry name" value="Dup_hybrid_motif"/>
</dbReference>
<evidence type="ECO:0000259" key="2">
    <source>
        <dbReference type="Pfam" id="PF01551"/>
    </source>
</evidence>
<dbReference type="SUPFAM" id="SSF51261">
    <property type="entry name" value="Duplicated hybrid motif"/>
    <property type="match status" value="1"/>
</dbReference>
<reference evidence="3 4" key="1">
    <citation type="journal article" date="2019" name="Appl. Environ. Microbiol.">
        <title>Environmental Evidence and Genomic Insight of Iron-oxidizing Bacteria Preference Towards More Corrosion Resistant Stainless Steel at Higher Salinities.</title>
        <authorList>
            <person name="Garrison C.E."/>
            <person name="Price K.A."/>
            <person name="Field E.K."/>
        </authorList>
    </citation>
    <scope>NUCLEOTIDE SEQUENCE [LARGE SCALE GENOMIC DNA]</scope>
    <source>
        <strain evidence="3 4">P3</strain>
    </source>
</reference>
<keyword evidence="1" id="KW-1133">Transmembrane helix</keyword>